<evidence type="ECO:0000313" key="2">
    <source>
        <dbReference type="EMBL" id="QRO79525.1"/>
    </source>
</evidence>
<dbReference type="Proteomes" id="UP000625568">
    <property type="component" value="Chromosome 2"/>
</dbReference>
<evidence type="ECO:0000256" key="1">
    <source>
        <dbReference type="SAM" id="MobiDB-lite"/>
    </source>
</evidence>
<organism evidence="2 3">
    <name type="scientific">Burkholderia dolosa</name>
    <dbReference type="NCBI Taxonomy" id="152500"/>
    <lineage>
        <taxon>Bacteria</taxon>
        <taxon>Pseudomonadati</taxon>
        <taxon>Pseudomonadota</taxon>
        <taxon>Betaproteobacteria</taxon>
        <taxon>Burkholderiales</taxon>
        <taxon>Burkholderiaceae</taxon>
        <taxon>Burkholderia</taxon>
        <taxon>Burkholderia cepacia complex</taxon>
    </lineage>
</organism>
<keyword evidence="3" id="KW-1185">Reference proteome</keyword>
<evidence type="ECO:0000313" key="3">
    <source>
        <dbReference type="Proteomes" id="UP000625568"/>
    </source>
</evidence>
<dbReference type="AlphaFoldDB" id="A0A892I8W6"/>
<dbReference type="GeneID" id="93129404"/>
<gene>
    <name evidence="2" type="ORF">I6K02_23610</name>
</gene>
<feature type="region of interest" description="Disordered" evidence="1">
    <location>
        <begin position="152"/>
        <end position="171"/>
    </location>
</feature>
<name>A0A892I8W6_9BURK</name>
<protein>
    <submittedName>
        <fullName evidence="2">Uncharacterized protein</fullName>
    </submittedName>
</protein>
<accession>A0A892I8W6</accession>
<dbReference type="EMBL" id="CP069483">
    <property type="protein sequence ID" value="QRO79525.1"/>
    <property type="molecule type" value="Genomic_DNA"/>
</dbReference>
<proteinExistence type="predicted"/>
<dbReference type="RefSeq" id="WP_006766396.1">
    <property type="nucleotide sequence ID" value="NZ_CABVPR010000002.1"/>
</dbReference>
<reference evidence="2 3" key="1">
    <citation type="submission" date="2021-02" db="EMBL/GenBank/DDBJ databases">
        <title>FDA dAtabase for Regulatory Grade micrObial Sequences (FDA-ARGOS): Supporting development and validation of Infectious Disease Dx tests.</title>
        <authorList>
            <person name="Minogue T."/>
            <person name="Wolcott M."/>
            <person name="Wasieloski L."/>
            <person name="Aguilar W."/>
            <person name="Moore D."/>
            <person name="Jaissle J."/>
            <person name="Tallon L."/>
            <person name="Sadzewicz L."/>
            <person name="Zhao X."/>
            <person name="Boylan J."/>
            <person name="Ott S."/>
            <person name="Bowen H."/>
            <person name="Vavikolanu K."/>
            <person name="Mehta A."/>
            <person name="Aluvathingal J."/>
            <person name="Nadendla S."/>
            <person name="Yan Y."/>
            <person name="Sichtig H."/>
        </authorList>
    </citation>
    <scope>NUCLEOTIDE SEQUENCE [LARGE SCALE GENOMIC DNA]</scope>
    <source>
        <strain evidence="2 3">FDAARGOS_1272</strain>
    </source>
</reference>
<sequence>MLTDPSKYDDARDAATDRLRTAAWLQYLIEHAGDSARAGGTASCVAAAASHRIGERSHASLCREAAATLADVAPWVAADGGACACESSCSRDSRGTCVHVPTAEQLEQAERRCAGSRAVFESAHGVIDAWSFDDPDVGWAALERIVRGGVCDTERDPREPDELRELSESGDARRAKNLRERAAAAAARDPMPMCAAAAIDAAVLRIAGPRDDASRIDEMAALAMFAATLACGKRISTDAYGGAHNLIARAIRSTRRDLASVDGLLAALSVCRLEWLVGAGSFWAYYLLAGIAIAAPDVVREFGRRFHRDAWHTWLDDVLAWPAVGRFGPKEELGYARLRDAMSLTSRSNPIVRVKRTRAQAVARAPFSTNVGKPR</sequence>